<reference evidence="2 3" key="1">
    <citation type="submission" date="2018-02" db="EMBL/GenBank/DDBJ databases">
        <title>Complete genome of Nitrosopumilus ureaphilus PS0.</title>
        <authorList>
            <person name="Qin W."/>
            <person name="Zheng Y."/>
            <person name="Stahl D.A."/>
        </authorList>
    </citation>
    <scope>NUCLEOTIDE SEQUENCE [LARGE SCALE GENOMIC DNA]</scope>
    <source>
        <strain evidence="2 3">PS0</strain>
    </source>
</reference>
<dbReference type="RefSeq" id="WP_179371041.1">
    <property type="nucleotide sequence ID" value="NZ_CP026995.1"/>
</dbReference>
<keyword evidence="1" id="KW-0472">Membrane</keyword>
<evidence type="ECO:0000313" key="2">
    <source>
        <dbReference type="EMBL" id="QLH07175.1"/>
    </source>
</evidence>
<keyword evidence="3" id="KW-1185">Reference proteome</keyword>
<gene>
    <name evidence="2" type="ORF">C5F50_08865</name>
</gene>
<name>A0A7D5M5V3_9ARCH</name>
<feature type="transmembrane region" description="Helical" evidence="1">
    <location>
        <begin position="7"/>
        <end position="28"/>
    </location>
</feature>
<dbReference type="EMBL" id="CP026995">
    <property type="protein sequence ID" value="QLH07175.1"/>
    <property type="molecule type" value="Genomic_DNA"/>
</dbReference>
<proteinExistence type="predicted"/>
<evidence type="ECO:0000313" key="3">
    <source>
        <dbReference type="Proteomes" id="UP000509478"/>
    </source>
</evidence>
<dbReference type="PROSITE" id="PS51257">
    <property type="entry name" value="PROKAR_LIPOPROTEIN"/>
    <property type="match status" value="1"/>
</dbReference>
<protein>
    <submittedName>
        <fullName evidence="2">Uncharacterized protein</fullName>
    </submittedName>
</protein>
<dbReference type="OrthoDB" id="375341at2157"/>
<dbReference type="KEGG" id="nue:C5F50_08865"/>
<evidence type="ECO:0000256" key="1">
    <source>
        <dbReference type="SAM" id="Phobius"/>
    </source>
</evidence>
<dbReference type="AlphaFoldDB" id="A0A7D5M5V3"/>
<keyword evidence="1" id="KW-0812">Transmembrane</keyword>
<organism evidence="2 3">
    <name type="scientific">Nitrosopumilus ureiphilus</name>
    <dbReference type="NCBI Taxonomy" id="1470067"/>
    <lineage>
        <taxon>Archaea</taxon>
        <taxon>Nitrososphaerota</taxon>
        <taxon>Nitrososphaeria</taxon>
        <taxon>Nitrosopumilales</taxon>
        <taxon>Nitrosopumilaceae</taxon>
        <taxon>Nitrosopumilus</taxon>
    </lineage>
</organism>
<keyword evidence="1" id="KW-1133">Transmembrane helix</keyword>
<dbReference type="Proteomes" id="UP000509478">
    <property type="component" value="Chromosome"/>
</dbReference>
<accession>A0A7D5M5V3</accession>
<sequence>METLSKIAIYMGMAIACSIFILFVISIMPHIVNQIENQWGDVLPGKSDEELKAMFYETESYKAFINKYPENGEYFDSYGNGGGRLEINAMNFESYQTLRLELEYHKRNDSVREYVECYSNTDRNQYSIRGSLATQFIEKVDCLEGPGLIDAPSNLIDENGNPVPIKVNPSRIIIDSDY</sequence>
<dbReference type="GeneID" id="56068210"/>